<dbReference type="PANTHER" id="PTHR46043">
    <property type="entry name" value="ARM REPEAT SUPERFAMILY PROTEIN"/>
    <property type="match status" value="1"/>
</dbReference>
<feature type="domain" description="DUF7032" evidence="3">
    <location>
        <begin position="531"/>
        <end position="640"/>
    </location>
</feature>
<keyword evidence="1" id="KW-0677">Repeat</keyword>
<reference evidence="4 5" key="1">
    <citation type="journal article" date="2018" name="Sci. Data">
        <title>The draft genome sequence of cork oak.</title>
        <authorList>
            <person name="Ramos A.M."/>
            <person name="Usie A."/>
            <person name="Barbosa P."/>
            <person name="Barros P.M."/>
            <person name="Capote T."/>
            <person name="Chaves I."/>
            <person name="Simoes F."/>
            <person name="Abreu I."/>
            <person name="Carrasquinho I."/>
            <person name="Faro C."/>
            <person name="Guimaraes J.B."/>
            <person name="Mendonca D."/>
            <person name="Nobrega F."/>
            <person name="Rodrigues L."/>
            <person name="Saibo N.J.M."/>
            <person name="Varela M.C."/>
            <person name="Egas C."/>
            <person name="Matos J."/>
            <person name="Miguel C.M."/>
            <person name="Oliveira M.M."/>
            <person name="Ricardo C.P."/>
            <person name="Goncalves S."/>
        </authorList>
    </citation>
    <scope>NUCLEOTIDE SEQUENCE [LARGE SCALE GENOMIC DNA]</scope>
    <source>
        <strain evidence="5">cv. HL8</strain>
    </source>
</reference>
<name>A0AAW0JJM1_QUESU</name>
<accession>A0AAW0JJM1</accession>
<organism evidence="4 5">
    <name type="scientific">Quercus suber</name>
    <name type="common">Cork oak</name>
    <dbReference type="NCBI Taxonomy" id="58331"/>
    <lineage>
        <taxon>Eukaryota</taxon>
        <taxon>Viridiplantae</taxon>
        <taxon>Streptophyta</taxon>
        <taxon>Embryophyta</taxon>
        <taxon>Tracheophyta</taxon>
        <taxon>Spermatophyta</taxon>
        <taxon>Magnoliopsida</taxon>
        <taxon>eudicotyledons</taxon>
        <taxon>Gunneridae</taxon>
        <taxon>Pentapetalae</taxon>
        <taxon>rosids</taxon>
        <taxon>fabids</taxon>
        <taxon>Fagales</taxon>
        <taxon>Fagaceae</taxon>
        <taxon>Quercus</taxon>
    </lineage>
</organism>
<feature type="repeat" description="ARM" evidence="2">
    <location>
        <begin position="698"/>
        <end position="740"/>
    </location>
</feature>
<evidence type="ECO:0000313" key="5">
    <source>
        <dbReference type="Proteomes" id="UP000237347"/>
    </source>
</evidence>
<keyword evidence="5" id="KW-1185">Reference proteome</keyword>
<evidence type="ECO:0000313" key="4">
    <source>
        <dbReference type="EMBL" id="KAK7826959.1"/>
    </source>
</evidence>
<dbReference type="InterPro" id="IPR000225">
    <property type="entry name" value="Armadillo"/>
</dbReference>
<dbReference type="EMBL" id="PKMF04000532">
    <property type="protein sequence ID" value="KAK7826959.1"/>
    <property type="molecule type" value="Genomic_DNA"/>
</dbReference>
<dbReference type="InterPro" id="IPR054296">
    <property type="entry name" value="DUF7032"/>
</dbReference>
<proteinExistence type="predicted"/>
<evidence type="ECO:0000256" key="2">
    <source>
        <dbReference type="PROSITE-ProRule" id="PRU00259"/>
    </source>
</evidence>
<dbReference type="PROSITE" id="PS50176">
    <property type="entry name" value="ARM_REPEAT"/>
    <property type="match status" value="2"/>
</dbReference>
<feature type="domain" description="DUF7032" evidence="3">
    <location>
        <begin position="13"/>
        <end position="121"/>
    </location>
</feature>
<dbReference type="InterPro" id="IPR016024">
    <property type="entry name" value="ARM-type_fold"/>
</dbReference>
<dbReference type="InterPro" id="IPR011989">
    <property type="entry name" value="ARM-like"/>
</dbReference>
<dbReference type="SMART" id="SM00185">
    <property type="entry name" value="ARM"/>
    <property type="match status" value="12"/>
</dbReference>
<evidence type="ECO:0000259" key="3">
    <source>
        <dbReference type="Pfam" id="PF23005"/>
    </source>
</evidence>
<dbReference type="Pfam" id="PF23005">
    <property type="entry name" value="DUF7032"/>
    <property type="match status" value="2"/>
</dbReference>
<sequence>MKASDNDPITLSTQLLSTLQNQISQTQSFKGKWGLIKTKLNDLQTQLTDFTDFPNSRSNPLSLDLLYSISHTLNDAVLLSAKCQTLSLSEGKLKTQSEIDAVLAKLDRHVRDSEILIKSGVLSDGIVFESKREAVRAESRSLITRLQIGSAESKNSALDLLLELLQGDDKNVMIAVAQGVVPVLVKLLDSSSFEMKEKAVSLISRISLVDSSKHVVIAEGLLLLNHLLRVLDSGSAFAKEKACVALQVLTFSKENARAIGSRGGISSLLEICQEGTPGSQAFATGVLRNLALFSEIKENFVEENGVGVLLGVMNSGTALAQENAIGCLCNLVSDDESLKLLVFREDGVQCLMNFWDSNSNDNRGLEVAVELLCHLASCQTIAEVVVSEGVIGRLMGVLNCGVLGVRVAAAKAVYELGFRTRSRKEIGECGCVGPLIRMLDGKAVEEKEAAAMALSILMLYAGNKKIFKKDERGIVSAVLLLDPLVQNLDKKYPVSILASLVNSKNCRKQMVAAGACLFLQKLVEMDIEGSKKLLDSLGRSKILGTQSFKGKWGLIKTKLNDLQTQLTDFTDFPNSRSNPLSLDLLYSISHTLNDAVLLSAKCQTLSLSEGKLKTQSEIDAVLAKLDRHVRDSEILIKSGVLSDGIVFESKREAVRAESRSLITRLQIGSAESKNSALDLLLELLQGDDKNVMIAVAQGVVPVLVKLLDSSSFEMKEKAVSLISRISLVDSSKHVVIAEGLLLLNHLLRVLDSGSAFAKEKACVALQVLTFSKENARAIGSRGGISSLLEICQEGTPGSQAFATGVLRNLALFSEIKENFVEENGVGVLLGVMNSGTALAQENAIGCLCNLVSDDESLKLLVFREDGVQCLMNFWDSNSNDNRGLEVAVELLCHLASCQTIAEVVVSEGVIGRLMGVLNCGVLGVRVAAAKAVYELGFRTRSRKEIGECGCVGPLIRMLDGKAVEEKEAAAMALSILMLYAGNKKIFKKDERGIVSAVLLLDPLVQNLDKKYPVSILASLVNSKNCRKQMVAAGACLFLQKLVEMDIEGSKKLLDSLGRSKILGVFSRP</sequence>
<comment type="caution">
    <text evidence="4">The sequence shown here is derived from an EMBL/GenBank/DDBJ whole genome shotgun (WGS) entry which is preliminary data.</text>
</comment>
<dbReference type="SUPFAM" id="SSF48371">
    <property type="entry name" value="ARM repeat"/>
    <property type="match status" value="2"/>
</dbReference>
<evidence type="ECO:0000256" key="1">
    <source>
        <dbReference type="ARBA" id="ARBA00022737"/>
    </source>
</evidence>
<dbReference type="AlphaFoldDB" id="A0AAW0JJM1"/>
<dbReference type="PANTHER" id="PTHR46043:SF13">
    <property type="entry name" value="ARM REPEAT SUPERFAMILY PROTEIN"/>
    <property type="match status" value="1"/>
</dbReference>
<feature type="repeat" description="ARM" evidence="2">
    <location>
        <begin position="179"/>
        <end position="221"/>
    </location>
</feature>
<dbReference type="Pfam" id="PF00514">
    <property type="entry name" value="Arm"/>
    <property type="match status" value="2"/>
</dbReference>
<dbReference type="Gene3D" id="1.25.10.10">
    <property type="entry name" value="Leucine-rich Repeat Variant"/>
    <property type="match status" value="4"/>
</dbReference>
<dbReference type="Proteomes" id="UP000237347">
    <property type="component" value="Unassembled WGS sequence"/>
</dbReference>
<gene>
    <name evidence="4" type="primary">PUB11</name>
    <name evidence="4" type="ORF">CFP56_031574</name>
</gene>
<protein>
    <submittedName>
        <fullName evidence="4">U-box domain-containing protein 11</fullName>
    </submittedName>
</protein>